<dbReference type="Proteomes" id="UP001597340">
    <property type="component" value="Unassembled WGS sequence"/>
</dbReference>
<evidence type="ECO:0000313" key="2">
    <source>
        <dbReference type="Proteomes" id="UP001597340"/>
    </source>
</evidence>
<dbReference type="EMBL" id="JBHTNZ010000012">
    <property type="protein sequence ID" value="MFD1461977.1"/>
    <property type="molecule type" value="Genomic_DNA"/>
</dbReference>
<proteinExistence type="predicted"/>
<accession>A0ABW4DBD4</accession>
<dbReference type="RefSeq" id="WP_229523189.1">
    <property type="nucleotide sequence ID" value="NZ_JAFFQR010000015.1"/>
</dbReference>
<reference evidence="2" key="1">
    <citation type="journal article" date="2019" name="Int. J. Syst. Evol. Microbiol.">
        <title>The Global Catalogue of Microorganisms (GCM) 10K type strain sequencing project: providing services to taxonomists for standard genome sequencing and annotation.</title>
        <authorList>
            <consortium name="The Broad Institute Genomics Platform"/>
            <consortium name="The Broad Institute Genome Sequencing Center for Infectious Disease"/>
            <person name="Wu L."/>
            <person name="Ma J."/>
        </authorList>
    </citation>
    <scope>NUCLEOTIDE SEQUENCE [LARGE SCALE GENOMIC DNA]</scope>
    <source>
        <strain evidence="2">CCM 9147</strain>
    </source>
</reference>
<sequence>MSWSESWMGIRTLFMMQGSDSLQLLHFMLQVEDAFCSYIQGISEAEQAPHPEGMETVQRYGFGLGTICLKIH</sequence>
<keyword evidence="2" id="KW-1185">Reference proteome</keyword>
<evidence type="ECO:0000313" key="1">
    <source>
        <dbReference type="EMBL" id="MFD1461977.1"/>
    </source>
</evidence>
<protein>
    <submittedName>
        <fullName evidence="1">Uncharacterized protein</fullName>
    </submittedName>
</protein>
<organism evidence="1 2">
    <name type="scientific">Paenibacillus farraposensis</name>
    <dbReference type="NCBI Taxonomy" id="2807095"/>
    <lineage>
        <taxon>Bacteria</taxon>
        <taxon>Bacillati</taxon>
        <taxon>Bacillota</taxon>
        <taxon>Bacilli</taxon>
        <taxon>Bacillales</taxon>
        <taxon>Paenibacillaceae</taxon>
        <taxon>Paenibacillus</taxon>
    </lineage>
</organism>
<gene>
    <name evidence="1" type="ORF">ACFQ5D_11290</name>
</gene>
<name>A0ABW4DBD4_9BACL</name>
<comment type="caution">
    <text evidence="1">The sequence shown here is derived from an EMBL/GenBank/DDBJ whole genome shotgun (WGS) entry which is preliminary data.</text>
</comment>